<dbReference type="RefSeq" id="WP_153469738.1">
    <property type="nucleotide sequence ID" value="NZ_WBOF01000004.1"/>
</dbReference>
<evidence type="ECO:0000313" key="2">
    <source>
        <dbReference type="Proteomes" id="UP000450000"/>
    </source>
</evidence>
<protein>
    <recommendedName>
        <fullName evidence="3">DUF4878 domain-containing protein</fullName>
    </recommendedName>
</protein>
<keyword evidence="2" id="KW-1185">Reference proteome</keyword>
<name>A0A6N7KZV1_9ACTN</name>
<reference evidence="1 2" key="1">
    <citation type="submission" date="2019-09" db="EMBL/GenBank/DDBJ databases">
        <title>Genome Sequences of Streptomyces kaniharaensis ATCC 21070.</title>
        <authorList>
            <person name="Zhu W."/>
            <person name="De Crecy-Lagard V."/>
            <person name="Richards N.G."/>
        </authorList>
    </citation>
    <scope>NUCLEOTIDE SEQUENCE [LARGE SCALE GENOMIC DNA]</scope>
    <source>
        <strain evidence="1 2">SF-557</strain>
    </source>
</reference>
<dbReference type="OrthoDB" id="4324866at2"/>
<dbReference type="AlphaFoldDB" id="A0A6N7KZV1"/>
<evidence type="ECO:0000313" key="1">
    <source>
        <dbReference type="EMBL" id="MQS17226.1"/>
    </source>
</evidence>
<dbReference type="Proteomes" id="UP000450000">
    <property type="component" value="Unassembled WGS sequence"/>
</dbReference>
<accession>A0A6N7KZV1</accession>
<gene>
    <name evidence="1" type="ORF">F7Q99_34870</name>
</gene>
<organism evidence="1 2">
    <name type="scientific">Streptomyces kaniharaensis</name>
    <dbReference type="NCBI Taxonomy" id="212423"/>
    <lineage>
        <taxon>Bacteria</taxon>
        <taxon>Bacillati</taxon>
        <taxon>Actinomycetota</taxon>
        <taxon>Actinomycetes</taxon>
        <taxon>Kitasatosporales</taxon>
        <taxon>Streptomycetaceae</taxon>
        <taxon>Streptomyces</taxon>
    </lineage>
</organism>
<evidence type="ECO:0008006" key="3">
    <source>
        <dbReference type="Google" id="ProtNLM"/>
    </source>
</evidence>
<dbReference type="EMBL" id="WBOF01000004">
    <property type="protein sequence ID" value="MQS17226.1"/>
    <property type="molecule type" value="Genomic_DNA"/>
</dbReference>
<proteinExistence type="predicted"/>
<sequence length="134" mass="14354">MPEDVATAARRFLLAWTGHDARPGKDGSYDDAARRAGAYVSKDLAEQLTTTSPGSARQWQQWTHAQALVAAEISRVAVPDGAPAPTADTAWVRVWYRLTVTPAAGKPTGTDEQVALKLQRSQAGTWLVTALPDA</sequence>
<comment type="caution">
    <text evidence="1">The sequence shown here is derived from an EMBL/GenBank/DDBJ whole genome shotgun (WGS) entry which is preliminary data.</text>
</comment>